<dbReference type="Proteomes" id="UP000683428">
    <property type="component" value="Chromosome"/>
</dbReference>
<name>A0A975XV50_9RHOO</name>
<comment type="similarity">
    <text evidence="3">Belongs to the Ahb/Nir family.</text>
</comment>
<organism evidence="8 9">
    <name type="scientific">Azospira inquinata</name>
    <dbReference type="NCBI Taxonomy" id="2785627"/>
    <lineage>
        <taxon>Bacteria</taxon>
        <taxon>Pseudomonadati</taxon>
        <taxon>Pseudomonadota</taxon>
        <taxon>Betaproteobacteria</taxon>
        <taxon>Rhodocyclales</taxon>
        <taxon>Rhodocyclaceae</taxon>
        <taxon>Azospira</taxon>
    </lineage>
</organism>
<comment type="pathway">
    <text evidence="2">Porphyrin-containing compound metabolism.</text>
</comment>
<dbReference type="InterPro" id="IPR053953">
    <property type="entry name" value="NirdL-like_HTH"/>
</dbReference>
<evidence type="ECO:0000259" key="6">
    <source>
        <dbReference type="Pfam" id="PF17805"/>
    </source>
</evidence>
<evidence type="ECO:0000256" key="2">
    <source>
        <dbReference type="ARBA" id="ARBA00023444"/>
    </source>
</evidence>
<dbReference type="EC" id="4.1.1.111" evidence="4"/>
<accession>A0A975XV50</accession>
<evidence type="ECO:0000313" key="9">
    <source>
        <dbReference type="Proteomes" id="UP000683428"/>
    </source>
</evidence>
<reference evidence="8" key="1">
    <citation type="submission" date="2020-11" db="EMBL/GenBank/DDBJ databases">
        <title>Azospira inquinata sp. nov.</title>
        <authorList>
            <person name="Moe W.M."/>
            <person name="Mikes M.C."/>
        </authorList>
    </citation>
    <scope>NUCLEOTIDE SEQUENCE</scope>
    <source>
        <strain evidence="8">Azo-3</strain>
    </source>
</reference>
<evidence type="ECO:0000313" key="8">
    <source>
        <dbReference type="EMBL" id="QWT49440.1"/>
    </source>
</evidence>
<feature type="domain" description="Siroheme decarboxylase NirL-like HTH" evidence="7">
    <location>
        <begin position="10"/>
        <end position="56"/>
    </location>
</feature>
<protein>
    <recommendedName>
        <fullName evidence="4">siroheme decarboxylase</fullName>
        <ecNumber evidence="4">4.1.1.111</ecNumber>
    </recommendedName>
</protein>
<comment type="catalytic activity">
    <reaction evidence="5">
        <text>siroheme + 2 H(+) = 12,18-didecarboxysiroheme + 2 CO2</text>
        <dbReference type="Rhea" id="RHEA:19093"/>
        <dbReference type="ChEBI" id="CHEBI:15378"/>
        <dbReference type="ChEBI" id="CHEBI:16526"/>
        <dbReference type="ChEBI" id="CHEBI:60052"/>
        <dbReference type="ChEBI" id="CHEBI:140497"/>
        <dbReference type="EC" id="4.1.1.111"/>
    </reaction>
</comment>
<gene>
    <name evidence="8" type="ORF">Azoinq_02145</name>
</gene>
<dbReference type="Pfam" id="PF22451">
    <property type="entry name" value="NirdL-like_HTH"/>
    <property type="match status" value="1"/>
</dbReference>
<evidence type="ECO:0000256" key="3">
    <source>
        <dbReference type="ARBA" id="ARBA00023457"/>
    </source>
</evidence>
<evidence type="ECO:0000259" key="7">
    <source>
        <dbReference type="Pfam" id="PF22451"/>
    </source>
</evidence>
<dbReference type="PANTHER" id="PTHR43413:SF1">
    <property type="entry name" value="SIROHEME DECARBOXYLASE NIRL SUBUNIT"/>
    <property type="match status" value="1"/>
</dbReference>
<dbReference type="Pfam" id="PF17805">
    <property type="entry name" value="AsnC_trans_reg2"/>
    <property type="match status" value="1"/>
</dbReference>
<keyword evidence="1" id="KW-0456">Lyase</keyword>
<evidence type="ECO:0000256" key="1">
    <source>
        <dbReference type="ARBA" id="ARBA00023239"/>
    </source>
</evidence>
<evidence type="ECO:0000256" key="4">
    <source>
        <dbReference type="ARBA" id="ARBA00023471"/>
    </source>
</evidence>
<keyword evidence="9" id="KW-1185">Reference proteome</keyword>
<dbReference type="EMBL" id="CP064782">
    <property type="protein sequence ID" value="QWT49440.1"/>
    <property type="molecule type" value="Genomic_DNA"/>
</dbReference>
<dbReference type="InterPro" id="IPR040523">
    <property type="entry name" value="AsnC_trans_reg2"/>
</dbReference>
<evidence type="ECO:0000256" key="5">
    <source>
        <dbReference type="ARBA" id="ARBA00048470"/>
    </source>
</evidence>
<dbReference type="GO" id="GO:0016829">
    <property type="term" value="F:lyase activity"/>
    <property type="evidence" value="ECO:0007669"/>
    <property type="project" value="UniProtKB-KW"/>
</dbReference>
<dbReference type="InterPro" id="IPR050684">
    <property type="entry name" value="HTH-Siroheme_Decarb"/>
</dbReference>
<proteinExistence type="inferred from homology"/>
<dbReference type="RefSeq" id="WP_216127024.1">
    <property type="nucleotide sequence ID" value="NZ_CP064782.1"/>
</dbReference>
<dbReference type="SMART" id="SM00344">
    <property type="entry name" value="HTH_ASNC"/>
    <property type="match status" value="1"/>
</dbReference>
<sequence length="172" mass="19701">MDSRDLDELDRRLVLATQEGLPLVSRPYQRLAESLGCSPELVLARLQHMLDRGVIRRIGAVPNHYALGYVANGMTVWDVQDEFVDRVGERFGALSQVTHCYRRPRRLPDWPFNLFAMVHGKSRDEVMVQVDALAETLGREFGKDILRSHDVLFSSRILKKTGLRIAPTPEYR</sequence>
<dbReference type="InterPro" id="IPR019888">
    <property type="entry name" value="Tscrpt_reg_AsnC-like"/>
</dbReference>
<dbReference type="KEGG" id="aiq:Azoinq_02145"/>
<dbReference type="PANTHER" id="PTHR43413">
    <property type="entry name" value="TRANSCRIPTIONAL REGULATOR, ASNC FAMILY"/>
    <property type="match status" value="1"/>
</dbReference>
<feature type="domain" description="Siroheme decarboxylase AsnC-like ligand binding" evidence="6">
    <location>
        <begin position="67"/>
        <end position="159"/>
    </location>
</feature>
<dbReference type="AlphaFoldDB" id="A0A975XV50"/>